<dbReference type="AlphaFoldDB" id="A0AAU7ZE33"/>
<dbReference type="RefSeq" id="WP_353069317.1">
    <property type="nucleotide sequence ID" value="NZ_CP132932.1"/>
</dbReference>
<keyword evidence="1" id="KW-0472">Membrane</keyword>
<organism evidence="2">
    <name type="scientific">Tunturiibacter empetritectus</name>
    <dbReference type="NCBI Taxonomy" id="3069691"/>
    <lineage>
        <taxon>Bacteria</taxon>
        <taxon>Pseudomonadati</taxon>
        <taxon>Acidobacteriota</taxon>
        <taxon>Terriglobia</taxon>
        <taxon>Terriglobales</taxon>
        <taxon>Acidobacteriaceae</taxon>
        <taxon>Tunturiibacter</taxon>
    </lineage>
</organism>
<keyword evidence="1" id="KW-1133">Transmembrane helix</keyword>
<keyword evidence="1" id="KW-0812">Transmembrane</keyword>
<feature type="transmembrane region" description="Helical" evidence="1">
    <location>
        <begin position="98"/>
        <end position="121"/>
    </location>
</feature>
<sequence>MHIIKSTDKPIDRMDRLADMAHFPALVNAGATANILVTLLITWRLVPHYPQTYAPVAWTALVLLVNLSPVVLLRAVSFNKSPTPPLRNMSFFQDQHRFSDWVYLAASANMAFWILVSWSIFTISYTPATLATVLAVAFLVTFSPVLLRSFISPENQPQD</sequence>
<reference evidence="2" key="1">
    <citation type="submission" date="2023-08" db="EMBL/GenBank/DDBJ databases">
        <authorList>
            <person name="Messyasz A."/>
            <person name="Mannisto M.K."/>
            <person name="Kerkhof L.J."/>
            <person name="Haggblom M."/>
        </authorList>
    </citation>
    <scope>NUCLEOTIDE SEQUENCE</scope>
    <source>
        <strain evidence="2">M8UP23</strain>
    </source>
</reference>
<accession>A0AAU7ZE33</accession>
<feature type="transmembrane region" description="Helical" evidence="1">
    <location>
        <begin position="21"/>
        <end position="43"/>
    </location>
</feature>
<dbReference type="EMBL" id="CP132932">
    <property type="protein sequence ID" value="XCB27044.1"/>
    <property type="molecule type" value="Genomic_DNA"/>
</dbReference>
<evidence type="ECO:0000256" key="1">
    <source>
        <dbReference type="SAM" id="Phobius"/>
    </source>
</evidence>
<proteinExistence type="predicted"/>
<feature type="transmembrane region" description="Helical" evidence="1">
    <location>
        <begin position="127"/>
        <end position="147"/>
    </location>
</feature>
<evidence type="ECO:0000313" key="2">
    <source>
        <dbReference type="EMBL" id="XCB27044.1"/>
    </source>
</evidence>
<dbReference type="KEGG" id="temp:RBB75_01670"/>
<name>A0AAU7ZE33_9BACT</name>
<feature type="transmembrane region" description="Helical" evidence="1">
    <location>
        <begin position="55"/>
        <end position="77"/>
    </location>
</feature>
<protein>
    <recommendedName>
        <fullName evidence="3">GtrA-like protein domain-containing protein</fullName>
    </recommendedName>
</protein>
<evidence type="ECO:0008006" key="3">
    <source>
        <dbReference type="Google" id="ProtNLM"/>
    </source>
</evidence>
<reference evidence="2" key="2">
    <citation type="journal article" date="2024" name="Environ. Microbiol.">
        <title>Genome analysis and description of Tunturibacter gen. nov. expands the diversity of Terriglobia in tundra soils.</title>
        <authorList>
            <person name="Messyasz A."/>
            <person name="Mannisto M.K."/>
            <person name="Kerkhof L.J."/>
            <person name="Haggblom M.M."/>
        </authorList>
    </citation>
    <scope>NUCLEOTIDE SEQUENCE</scope>
    <source>
        <strain evidence="2">M8UP23</strain>
    </source>
</reference>
<gene>
    <name evidence="2" type="ORF">RBB75_01670</name>
</gene>